<dbReference type="Proteomes" id="UP000596381">
    <property type="component" value="Segment"/>
</dbReference>
<proteinExistence type="predicted"/>
<reference evidence="1 2" key="1">
    <citation type="submission" date="2020-12" db="EMBL/GenBank/DDBJ databases">
        <title>Genomic characterization of four novel bacteriophages infecting Klebsiella pneumoniae.</title>
        <authorList>
            <person name="Estrada Bonilla B."/>
            <person name="Costa A.R."/>
            <person name="van Rossum T."/>
            <person name="Hagedoorn S."/>
            <person name="Wallinga H."/>
            <person name="Xiao M."/>
            <person name="Song W."/>
            <person name="Haas P.-J."/>
            <person name="Nobrega F.L."/>
            <person name="Brouns S.J.J."/>
        </authorList>
    </citation>
    <scope>NUCLEOTIDE SEQUENCE [LARGE SCALE GENOMIC DNA]</scope>
</reference>
<evidence type="ECO:0000313" key="2">
    <source>
        <dbReference type="Proteomes" id="UP000596381"/>
    </source>
</evidence>
<keyword evidence="2" id="KW-1185">Reference proteome</keyword>
<accession>A0A7U0GBR4</accession>
<organism evidence="1 2">
    <name type="scientific">Klebsiella phage vB_KpM_FBKp24</name>
    <dbReference type="NCBI Taxonomy" id="2801834"/>
    <lineage>
        <taxon>Viruses</taxon>
        <taxon>Duplodnaviria</taxon>
        <taxon>Heunggongvirae</taxon>
        <taxon>Uroviricota</taxon>
        <taxon>Caudoviricetes</taxon>
        <taxon>Chimalliviridae</taxon>
        <taxon>Maaswegvirus</taxon>
        <taxon>Maaswegvirus Kp24</taxon>
    </lineage>
</organism>
<evidence type="ECO:0000313" key="1">
    <source>
        <dbReference type="EMBL" id="QQV92298.1"/>
    </source>
</evidence>
<dbReference type="EMBL" id="MW394391">
    <property type="protein sequence ID" value="QQV92298.1"/>
    <property type="molecule type" value="Genomic_DNA"/>
</dbReference>
<protein>
    <submittedName>
        <fullName evidence="1">Uncharacterized protein</fullName>
    </submittedName>
</protein>
<gene>
    <name evidence="1" type="ORF">vBKpMFBKp24_228</name>
</gene>
<sequence>MKTLPNYHEIPGLEKWVIDVQSILDPIKLQSNLLLDNRAIGGGVIASCDPVSVKGLVEKVKRMDLLLPESFELEVICSGKAKAKLKHRKIPSRFTIPLIWRK</sequence>
<name>A0A7U0GBR4_9CAUD</name>